<gene>
    <name evidence="1" type="ORF">DPEC_G00194070</name>
</gene>
<dbReference type="EMBL" id="CM055743">
    <property type="protein sequence ID" value="KAJ7999406.1"/>
    <property type="molecule type" value="Genomic_DNA"/>
</dbReference>
<reference evidence="1" key="1">
    <citation type="submission" date="2021-05" db="EMBL/GenBank/DDBJ databases">
        <authorList>
            <person name="Pan Q."/>
            <person name="Jouanno E."/>
            <person name="Zahm M."/>
            <person name="Klopp C."/>
            <person name="Cabau C."/>
            <person name="Louis A."/>
            <person name="Berthelot C."/>
            <person name="Parey E."/>
            <person name="Roest Crollius H."/>
            <person name="Montfort J."/>
            <person name="Robinson-Rechavi M."/>
            <person name="Bouchez O."/>
            <person name="Lampietro C."/>
            <person name="Lopez Roques C."/>
            <person name="Donnadieu C."/>
            <person name="Postlethwait J."/>
            <person name="Bobe J."/>
            <person name="Dillon D."/>
            <person name="Chandos A."/>
            <person name="von Hippel F."/>
            <person name="Guiguen Y."/>
        </authorList>
    </citation>
    <scope>NUCLEOTIDE SEQUENCE</scope>
    <source>
        <strain evidence="1">YG-Jan2019</strain>
    </source>
</reference>
<name>A0ACC2G786_DALPE</name>
<evidence type="ECO:0000313" key="1">
    <source>
        <dbReference type="EMBL" id="KAJ7999406.1"/>
    </source>
</evidence>
<comment type="caution">
    <text evidence="1">The sequence shown here is derived from an EMBL/GenBank/DDBJ whole genome shotgun (WGS) entry which is preliminary data.</text>
</comment>
<sequence length="140" mass="15174">MLQPATAPPWEAHQSTRSMEATSGNRTFLRLVLQPCVSVLRTECDQSGTAGRRSSHSVSGATEGPERTRARGTTSRVINWWARTCAGAFIASAVIGVPGSTGSTVLGCQDGPREICPDMEERPQRDQMLQNKELQTWSGD</sequence>
<protein>
    <submittedName>
        <fullName evidence="1">Uncharacterized protein</fullName>
    </submittedName>
</protein>
<evidence type="ECO:0000313" key="2">
    <source>
        <dbReference type="Proteomes" id="UP001157502"/>
    </source>
</evidence>
<accession>A0ACC2G786</accession>
<organism evidence="1 2">
    <name type="scientific">Dallia pectoralis</name>
    <name type="common">Alaska blackfish</name>
    <dbReference type="NCBI Taxonomy" id="75939"/>
    <lineage>
        <taxon>Eukaryota</taxon>
        <taxon>Metazoa</taxon>
        <taxon>Chordata</taxon>
        <taxon>Craniata</taxon>
        <taxon>Vertebrata</taxon>
        <taxon>Euteleostomi</taxon>
        <taxon>Actinopterygii</taxon>
        <taxon>Neopterygii</taxon>
        <taxon>Teleostei</taxon>
        <taxon>Protacanthopterygii</taxon>
        <taxon>Esociformes</taxon>
        <taxon>Umbridae</taxon>
        <taxon>Dallia</taxon>
    </lineage>
</organism>
<proteinExistence type="predicted"/>
<dbReference type="Proteomes" id="UP001157502">
    <property type="component" value="Chromosome 16"/>
</dbReference>
<keyword evidence="2" id="KW-1185">Reference proteome</keyword>